<dbReference type="SMART" id="SM00331">
    <property type="entry name" value="PP2C_SIG"/>
    <property type="match status" value="1"/>
</dbReference>
<evidence type="ECO:0000313" key="10">
    <source>
        <dbReference type="Proteomes" id="UP001589619"/>
    </source>
</evidence>
<sequence length="618" mass="68321">MKETGPSSRSAFRHHPLYDSSVAKVSAFAAVLLVVSIILIGAISYAITRGQSVKKLKENDLVYIGSSISAKISGTIERALETSRLMANDHEVKQWIVGGEKQDGSERAVMDKLSALNKELQYDNSFIVTAPAGHYYAENGKLIDIMSPEDPDDKWYYDYLKTGKTLDLSIDYNAERQDTSVFVNALMQAEGKPIAIVGVGFSLRDMSAKFADYKYGEYGSLWLTDSTGRIYLSEELDQNGKNIADFLPSDTAREVIAKLDQEQSVLDYKGENGRMNDLILLPVPSTGWTLVVSVDRNEAISYLKTIQGQTAAAVGIAVFSVLFFFSYTSRRLADPYKRAVTLNVELERQIALRTKELAEQNEKMLDSIDYASRIQQAVLPSAAELAAALPDHFVLWKPRDVVGGDFYWVRQVREGVLVAVGDCTGHGVPGAFMSIMTVSMLDQIVKGGGTCEPADVLSQLNRSIKRTLNQIGKEGLTDDGLDIGLCLLTERGVTYAGAGCSLYIRKAEGLVEIEGNRKSPGYRKTPDDYAFIAAHVETAPDDRLYIATDGLTDQNGGEKDYSFGKTRLKRWLEANAHLPPERQKLLLEEVLAEYRGAEPQRDDITVFGFRSPYRTDSP</sequence>
<evidence type="ECO:0000256" key="5">
    <source>
        <dbReference type="ARBA" id="ARBA00022989"/>
    </source>
</evidence>
<dbReference type="InterPro" id="IPR033479">
    <property type="entry name" value="dCache_1"/>
</dbReference>
<dbReference type="InterPro" id="IPR001932">
    <property type="entry name" value="PPM-type_phosphatase-like_dom"/>
</dbReference>
<evidence type="ECO:0000259" key="8">
    <source>
        <dbReference type="SMART" id="SM00331"/>
    </source>
</evidence>
<accession>A0ABV5VUZ3</accession>
<evidence type="ECO:0000256" key="3">
    <source>
        <dbReference type="ARBA" id="ARBA00022692"/>
    </source>
</evidence>
<keyword evidence="10" id="KW-1185">Reference proteome</keyword>
<evidence type="ECO:0000256" key="4">
    <source>
        <dbReference type="ARBA" id="ARBA00022801"/>
    </source>
</evidence>
<keyword evidence="2" id="KW-1003">Cell membrane</keyword>
<feature type="domain" description="PPM-type phosphatase" evidence="8">
    <location>
        <begin position="389"/>
        <end position="611"/>
    </location>
</feature>
<feature type="transmembrane region" description="Helical" evidence="7">
    <location>
        <begin position="306"/>
        <end position="328"/>
    </location>
</feature>
<dbReference type="Pfam" id="PF02743">
    <property type="entry name" value="dCache_1"/>
    <property type="match status" value="1"/>
</dbReference>
<comment type="subcellular location">
    <subcellularLocation>
        <location evidence="1">Cell membrane</location>
        <topology evidence="1">Multi-pass membrane protein</topology>
    </subcellularLocation>
</comment>
<comment type="caution">
    <text evidence="9">The sequence shown here is derived from an EMBL/GenBank/DDBJ whole genome shotgun (WGS) entry which is preliminary data.</text>
</comment>
<evidence type="ECO:0000256" key="6">
    <source>
        <dbReference type="ARBA" id="ARBA00023136"/>
    </source>
</evidence>
<keyword evidence="3 7" id="KW-0812">Transmembrane</keyword>
<gene>
    <name evidence="9" type="ORF">ACFFNY_10985</name>
</gene>
<evidence type="ECO:0000313" key="9">
    <source>
        <dbReference type="EMBL" id="MFB9752080.1"/>
    </source>
</evidence>
<evidence type="ECO:0000256" key="1">
    <source>
        <dbReference type="ARBA" id="ARBA00004651"/>
    </source>
</evidence>
<dbReference type="PANTHER" id="PTHR43156">
    <property type="entry name" value="STAGE II SPORULATION PROTEIN E-RELATED"/>
    <property type="match status" value="1"/>
</dbReference>
<feature type="transmembrane region" description="Helical" evidence="7">
    <location>
        <begin position="25"/>
        <end position="47"/>
    </location>
</feature>
<organism evidence="9 10">
    <name type="scientific">Paenibacillus hodogayensis</name>
    <dbReference type="NCBI Taxonomy" id="279208"/>
    <lineage>
        <taxon>Bacteria</taxon>
        <taxon>Bacillati</taxon>
        <taxon>Bacillota</taxon>
        <taxon>Bacilli</taxon>
        <taxon>Bacillales</taxon>
        <taxon>Paenibacillaceae</taxon>
        <taxon>Paenibacillus</taxon>
    </lineage>
</organism>
<dbReference type="EMBL" id="JBHMAG010000009">
    <property type="protein sequence ID" value="MFB9752080.1"/>
    <property type="molecule type" value="Genomic_DNA"/>
</dbReference>
<dbReference type="Proteomes" id="UP001589619">
    <property type="component" value="Unassembled WGS sequence"/>
</dbReference>
<dbReference type="Pfam" id="PF07228">
    <property type="entry name" value="SpoIIE"/>
    <property type="match status" value="1"/>
</dbReference>
<evidence type="ECO:0000256" key="2">
    <source>
        <dbReference type="ARBA" id="ARBA00022475"/>
    </source>
</evidence>
<dbReference type="InterPro" id="IPR052016">
    <property type="entry name" value="Bact_Sigma-Reg"/>
</dbReference>
<protein>
    <submittedName>
        <fullName evidence="9">SpoIIE family protein phosphatase</fullName>
    </submittedName>
</protein>
<dbReference type="SUPFAM" id="SSF81606">
    <property type="entry name" value="PP2C-like"/>
    <property type="match status" value="1"/>
</dbReference>
<evidence type="ECO:0000256" key="7">
    <source>
        <dbReference type="SAM" id="Phobius"/>
    </source>
</evidence>
<dbReference type="RefSeq" id="WP_344910762.1">
    <property type="nucleotide sequence ID" value="NZ_BAAAYO010000010.1"/>
</dbReference>
<keyword evidence="4" id="KW-0378">Hydrolase</keyword>
<name>A0ABV5VUZ3_9BACL</name>
<dbReference type="PANTHER" id="PTHR43156:SF9">
    <property type="entry name" value="HAMP DOMAIN-CONTAINING PROTEIN"/>
    <property type="match status" value="1"/>
</dbReference>
<keyword evidence="6 7" id="KW-0472">Membrane</keyword>
<dbReference type="InterPro" id="IPR036457">
    <property type="entry name" value="PPM-type-like_dom_sf"/>
</dbReference>
<proteinExistence type="predicted"/>
<dbReference type="CDD" id="cd12912">
    <property type="entry name" value="PDC2_MCP_like"/>
    <property type="match status" value="1"/>
</dbReference>
<dbReference type="Gene3D" id="3.60.40.10">
    <property type="entry name" value="PPM-type phosphatase domain"/>
    <property type="match status" value="1"/>
</dbReference>
<reference evidence="9 10" key="1">
    <citation type="submission" date="2024-09" db="EMBL/GenBank/DDBJ databases">
        <authorList>
            <person name="Sun Q."/>
            <person name="Mori K."/>
        </authorList>
    </citation>
    <scope>NUCLEOTIDE SEQUENCE [LARGE SCALE GENOMIC DNA]</scope>
    <source>
        <strain evidence="9 10">JCM 12520</strain>
    </source>
</reference>
<keyword evidence="5 7" id="KW-1133">Transmembrane helix</keyword>
<dbReference type="Gene3D" id="3.30.450.20">
    <property type="entry name" value="PAS domain"/>
    <property type="match status" value="1"/>
</dbReference>